<evidence type="ECO:0000313" key="2">
    <source>
        <dbReference type="EMBL" id="KAJ7393319.1"/>
    </source>
</evidence>
<feature type="compositionally biased region" description="Basic and acidic residues" evidence="1">
    <location>
        <begin position="10"/>
        <end position="27"/>
    </location>
</feature>
<evidence type="ECO:0000313" key="3">
    <source>
        <dbReference type="Proteomes" id="UP001163046"/>
    </source>
</evidence>
<name>A0A9X0A5S6_9CNID</name>
<keyword evidence="3" id="KW-1185">Reference proteome</keyword>
<gene>
    <name evidence="2" type="ORF">OS493_006289</name>
</gene>
<organism evidence="2 3">
    <name type="scientific">Desmophyllum pertusum</name>
    <dbReference type="NCBI Taxonomy" id="174260"/>
    <lineage>
        <taxon>Eukaryota</taxon>
        <taxon>Metazoa</taxon>
        <taxon>Cnidaria</taxon>
        <taxon>Anthozoa</taxon>
        <taxon>Hexacorallia</taxon>
        <taxon>Scleractinia</taxon>
        <taxon>Caryophylliina</taxon>
        <taxon>Caryophylliidae</taxon>
        <taxon>Desmophyllum</taxon>
    </lineage>
</organism>
<dbReference type="OrthoDB" id="5956240at2759"/>
<accession>A0A9X0A5S6</accession>
<evidence type="ECO:0000256" key="1">
    <source>
        <dbReference type="SAM" id="MobiDB-lite"/>
    </source>
</evidence>
<comment type="caution">
    <text evidence="2">The sequence shown here is derived from an EMBL/GenBank/DDBJ whole genome shotgun (WGS) entry which is preliminary data.</text>
</comment>
<proteinExistence type="predicted"/>
<dbReference type="Proteomes" id="UP001163046">
    <property type="component" value="Unassembled WGS sequence"/>
</dbReference>
<protein>
    <submittedName>
        <fullName evidence="2">Uncharacterized protein</fullName>
    </submittedName>
</protein>
<feature type="region of interest" description="Disordered" evidence="1">
    <location>
        <begin position="1"/>
        <end position="27"/>
    </location>
</feature>
<reference evidence="2" key="1">
    <citation type="submission" date="2023-01" db="EMBL/GenBank/DDBJ databases">
        <title>Genome assembly of the deep-sea coral Lophelia pertusa.</title>
        <authorList>
            <person name="Herrera S."/>
            <person name="Cordes E."/>
        </authorList>
    </citation>
    <scope>NUCLEOTIDE SEQUENCE</scope>
    <source>
        <strain evidence="2">USNM1676648</strain>
        <tissue evidence="2">Polyp</tissue>
    </source>
</reference>
<sequence length="251" mass="27853">MKKKQSPKKTSREHIPKAQRGSHETINVKRCLEPAVLAIRKVSNMDRPPTPYELGENRGGSELAPVFVPNKFMNGSQGYTQYARAMPSASWPVNRSPVISKVEIKPSNLSDVYRTSKADVKLASSLPVVDRKPHMKLSNEELKSTKRASFLPKIDGNSKTNSGSLHNIVASEASSEIIKLPPAKFRNSNITCKGNDSPQLSTIDKTAFKNASPEDVETAEIVPKPPSVSNTKDKNNVRRRPKRRKEEERGN</sequence>
<dbReference type="AlphaFoldDB" id="A0A9X0A5S6"/>
<dbReference type="EMBL" id="MU825398">
    <property type="protein sequence ID" value="KAJ7393319.1"/>
    <property type="molecule type" value="Genomic_DNA"/>
</dbReference>
<feature type="region of interest" description="Disordered" evidence="1">
    <location>
        <begin position="209"/>
        <end position="251"/>
    </location>
</feature>